<accession>A0ABN0YVU4</accession>
<dbReference type="EMBL" id="BAAABX010000044">
    <property type="protein sequence ID" value="GAA0412947.1"/>
    <property type="molecule type" value="Genomic_DNA"/>
</dbReference>
<feature type="compositionally biased region" description="Low complexity" evidence="1">
    <location>
        <begin position="62"/>
        <end position="76"/>
    </location>
</feature>
<proteinExistence type="predicted"/>
<dbReference type="Proteomes" id="UP001500879">
    <property type="component" value="Unassembled WGS sequence"/>
</dbReference>
<reference evidence="2 3" key="1">
    <citation type="journal article" date="2019" name="Int. J. Syst. Evol. Microbiol.">
        <title>The Global Catalogue of Microorganisms (GCM) 10K type strain sequencing project: providing services to taxonomists for standard genome sequencing and annotation.</title>
        <authorList>
            <consortium name="The Broad Institute Genomics Platform"/>
            <consortium name="The Broad Institute Genome Sequencing Center for Infectious Disease"/>
            <person name="Wu L."/>
            <person name="Ma J."/>
        </authorList>
    </citation>
    <scope>NUCLEOTIDE SEQUENCE [LARGE SCALE GENOMIC DNA]</scope>
    <source>
        <strain evidence="2 3">JCM 4788</strain>
    </source>
</reference>
<evidence type="ECO:0000256" key="1">
    <source>
        <dbReference type="SAM" id="MobiDB-lite"/>
    </source>
</evidence>
<comment type="caution">
    <text evidence="2">The sequence shown here is derived from an EMBL/GenBank/DDBJ whole genome shotgun (WGS) entry which is preliminary data.</text>
</comment>
<feature type="region of interest" description="Disordered" evidence="1">
    <location>
        <begin position="1"/>
        <end position="110"/>
    </location>
</feature>
<feature type="compositionally biased region" description="Polar residues" evidence="1">
    <location>
        <begin position="97"/>
        <end position="110"/>
    </location>
</feature>
<gene>
    <name evidence="2" type="ORF">GCM10010357_37600</name>
</gene>
<keyword evidence="3" id="KW-1185">Reference proteome</keyword>
<sequence>MPPLGEPGGRFRGPGAQPQAGLRGAAPVRARRAQPERGPGGGAPGGAQGRSPAHRAERDPARGSAHAGSRRGAALAKTDEGGVGSKPPDTPYAACISSLTPKSRTAGSSR</sequence>
<feature type="compositionally biased region" description="Gly residues" evidence="1">
    <location>
        <begin position="38"/>
        <end position="48"/>
    </location>
</feature>
<protein>
    <submittedName>
        <fullName evidence="2">Uncharacterized protein</fullName>
    </submittedName>
</protein>
<feature type="compositionally biased region" description="Gly residues" evidence="1">
    <location>
        <begin position="1"/>
        <end position="12"/>
    </location>
</feature>
<evidence type="ECO:0000313" key="2">
    <source>
        <dbReference type="EMBL" id="GAA0412947.1"/>
    </source>
</evidence>
<organism evidence="2 3">
    <name type="scientific">Streptomyces luteireticuli</name>
    <dbReference type="NCBI Taxonomy" id="173858"/>
    <lineage>
        <taxon>Bacteria</taxon>
        <taxon>Bacillati</taxon>
        <taxon>Actinomycetota</taxon>
        <taxon>Actinomycetes</taxon>
        <taxon>Kitasatosporales</taxon>
        <taxon>Streptomycetaceae</taxon>
        <taxon>Streptomyces</taxon>
    </lineage>
</organism>
<name>A0ABN0YVU4_9ACTN</name>
<evidence type="ECO:0000313" key="3">
    <source>
        <dbReference type="Proteomes" id="UP001500879"/>
    </source>
</evidence>